<feature type="transmembrane region" description="Helical" evidence="2">
    <location>
        <begin position="238"/>
        <end position="255"/>
    </location>
</feature>
<protein>
    <recommendedName>
        <fullName evidence="5">Transmembrane protein</fullName>
    </recommendedName>
</protein>
<proteinExistence type="predicted"/>
<keyword evidence="2" id="KW-0812">Transmembrane</keyword>
<dbReference type="KEGG" id="lenr:94171994"/>
<feature type="region of interest" description="Disordered" evidence="1">
    <location>
        <begin position="544"/>
        <end position="575"/>
    </location>
</feature>
<dbReference type="AlphaFoldDB" id="A0A836HS51"/>
<keyword evidence="2" id="KW-0472">Membrane</keyword>
<organism evidence="3 4">
    <name type="scientific">Leishmania enriettii</name>
    <dbReference type="NCBI Taxonomy" id="5663"/>
    <lineage>
        <taxon>Eukaryota</taxon>
        <taxon>Discoba</taxon>
        <taxon>Euglenozoa</taxon>
        <taxon>Kinetoplastea</taxon>
        <taxon>Metakinetoplastina</taxon>
        <taxon>Trypanosomatida</taxon>
        <taxon>Trypanosomatidae</taxon>
        <taxon>Leishmaniinae</taxon>
        <taxon>Leishmania</taxon>
    </lineage>
</organism>
<feature type="transmembrane region" description="Helical" evidence="2">
    <location>
        <begin position="209"/>
        <end position="231"/>
    </location>
</feature>
<feature type="region of interest" description="Disordered" evidence="1">
    <location>
        <begin position="1"/>
        <end position="29"/>
    </location>
</feature>
<accession>A0A836HS51</accession>
<comment type="caution">
    <text evidence="3">The sequence shown here is derived from an EMBL/GenBank/DDBJ whole genome shotgun (WGS) entry which is preliminary data.</text>
</comment>
<dbReference type="OrthoDB" id="265779at2759"/>
<reference evidence="3 4" key="1">
    <citation type="submission" date="2021-02" db="EMBL/GenBank/DDBJ databases">
        <title>Leishmania (Mundinia) enrietti genome sequencing and assembly.</title>
        <authorList>
            <person name="Almutairi H."/>
            <person name="Gatherer D."/>
        </authorList>
    </citation>
    <scope>NUCLEOTIDE SEQUENCE [LARGE SCALE GENOMIC DNA]</scope>
    <source>
        <strain evidence="3">CUR178</strain>
    </source>
</reference>
<dbReference type="Proteomes" id="UP000674179">
    <property type="component" value="Chromosome 14"/>
</dbReference>
<evidence type="ECO:0008006" key="5">
    <source>
        <dbReference type="Google" id="ProtNLM"/>
    </source>
</evidence>
<dbReference type="EMBL" id="JAFHKP010000014">
    <property type="protein sequence ID" value="KAG5483206.1"/>
    <property type="molecule type" value="Genomic_DNA"/>
</dbReference>
<keyword evidence="2" id="KW-1133">Transmembrane helix</keyword>
<evidence type="ECO:0000313" key="4">
    <source>
        <dbReference type="Proteomes" id="UP000674179"/>
    </source>
</evidence>
<sequence length="588" mass="64203">MGKLRREAPHTSSSEASLTADESPSQRPTRTSIFGWLRHIYKEENGVSGFLRGGKAERSFVLVTFLEEALLVAAMRRLMDSLGRSMPSQSGRTGDGGGVVGLTVMDSGTHARHKPSFMATARHADCDSSAPYGGYAPACLPVCKTSRHPVQHGPPQRRPRRYTSATVACGYIRPRMGIRGLLNGLDVDLASRAFSLGVVWTVVRPTSRWMLRVLMMSASTAGAAFASFAFVRRGQHRLCTLGVLMAVSGFVNALQRPFVARQECMVLLPATDAERVYNEGDDQAKTSATARRGCRYANGWDCAVQVRRCEGYHRLARWVAALPDNEPAGTAVTDFRWLPNCTIFLRCCCREEGQRRKGWKKEGRAFEPDVSDRKCAAIGALRISCCMATASFLVCSSVLYPHPSTPFFSARHDRGGHAGPAAQPCCALVALLHTKPRHARVRIGACAGKNKLFSFLHVYPTREQVESSAPARPLLTRLCSTTAMERRRAGQHPLTSFSPSLLHSLRRRLGSSVTLRLTATQPTHTRKQLTPDACKCRIADTVRRGPVTTSSPPHVSDDTAPAQTCPPAPQSTQPYTRAVCTTACGRPS</sequence>
<name>A0A836HS51_LEIEN</name>
<evidence type="ECO:0000313" key="3">
    <source>
        <dbReference type="EMBL" id="KAG5483206.1"/>
    </source>
</evidence>
<feature type="compositionally biased region" description="Polar residues" evidence="1">
    <location>
        <begin position="10"/>
        <end position="29"/>
    </location>
</feature>
<evidence type="ECO:0000256" key="1">
    <source>
        <dbReference type="SAM" id="MobiDB-lite"/>
    </source>
</evidence>
<keyword evidence="4" id="KW-1185">Reference proteome</keyword>
<evidence type="ECO:0000256" key="2">
    <source>
        <dbReference type="SAM" id="Phobius"/>
    </source>
</evidence>
<gene>
    <name evidence="3" type="ORF">CUR178_04785</name>
</gene>
<dbReference type="GeneID" id="94171994"/>
<dbReference type="RefSeq" id="XP_067694561.1">
    <property type="nucleotide sequence ID" value="XM_067836484.1"/>
</dbReference>